<dbReference type="Proteomes" id="UP000296284">
    <property type="component" value="Chromosome"/>
</dbReference>
<keyword evidence="1" id="KW-1133">Transmembrane helix</keyword>
<dbReference type="InterPro" id="IPR057522">
    <property type="entry name" value="HofO_C"/>
</dbReference>
<keyword evidence="1" id="KW-0472">Membrane</keyword>
<dbReference type="Pfam" id="PF25319">
    <property type="entry name" value="HofO"/>
    <property type="match status" value="1"/>
</dbReference>
<evidence type="ECO:0000313" key="4">
    <source>
        <dbReference type="Proteomes" id="UP000296284"/>
    </source>
</evidence>
<dbReference type="RefSeq" id="WP_135324052.1">
    <property type="nucleotide sequence ID" value="NZ_CP038469.1"/>
</dbReference>
<dbReference type="EMBL" id="CP038469">
    <property type="protein sequence ID" value="QBX82268.1"/>
    <property type="molecule type" value="Genomic_DNA"/>
</dbReference>
<evidence type="ECO:0000256" key="1">
    <source>
        <dbReference type="SAM" id="Phobius"/>
    </source>
</evidence>
<keyword evidence="4" id="KW-1185">Reference proteome</keyword>
<name>A0ABX5T9U5_9ENTR</name>
<gene>
    <name evidence="3" type="ORF">E4Z61_18655</name>
</gene>
<protein>
    <recommendedName>
        <fullName evidence="2">DNA utilization protein HofO C-terminal domain-containing protein</fullName>
    </recommendedName>
</protein>
<sequence length="155" mass="17729">MTALCDGWLAQSPRFRLMCWGGWLLVLVMIAVLCLYPARQEQGSQREALEQQRTAMQLQWRNLYLLAVSVNRPLSLSEEKRIPFSPLVFQTPLTRLIHWRPSAQGGEMALKSAWDAVPPMFVRLAEQGMKVSQFSLSVEDTELLLTLQLERLNEG</sequence>
<proteinExistence type="predicted"/>
<accession>A0ABX5T9U5</accession>
<organism evidence="3 4">
    <name type="scientific">Citrobacter tructae</name>
    <dbReference type="NCBI Taxonomy" id="2562449"/>
    <lineage>
        <taxon>Bacteria</taxon>
        <taxon>Pseudomonadati</taxon>
        <taxon>Pseudomonadota</taxon>
        <taxon>Gammaproteobacteria</taxon>
        <taxon>Enterobacterales</taxon>
        <taxon>Enterobacteriaceae</taxon>
        <taxon>Citrobacter</taxon>
    </lineage>
</organism>
<keyword evidence="1" id="KW-0812">Transmembrane</keyword>
<reference evidence="3 4" key="1">
    <citation type="submission" date="2019-03" db="EMBL/GenBank/DDBJ databases">
        <title>Complete genome sequence of Citrobacter sp. SNU WT2 isolated from diseased rainbow trout.</title>
        <authorList>
            <person name="Oh W.T."/>
            <person name="Park S.C."/>
        </authorList>
    </citation>
    <scope>NUCLEOTIDE SEQUENCE [LARGE SCALE GENOMIC DNA]</scope>
    <source>
        <strain evidence="3 4">SNU WT2</strain>
    </source>
</reference>
<evidence type="ECO:0000313" key="3">
    <source>
        <dbReference type="EMBL" id="QBX82268.1"/>
    </source>
</evidence>
<evidence type="ECO:0000259" key="2">
    <source>
        <dbReference type="Pfam" id="PF25319"/>
    </source>
</evidence>
<feature type="domain" description="DNA utilization protein HofO C-terminal" evidence="2">
    <location>
        <begin position="84"/>
        <end position="151"/>
    </location>
</feature>
<feature type="transmembrane region" description="Helical" evidence="1">
    <location>
        <begin position="20"/>
        <end position="38"/>
    </location>
</feature>